<organism evidence="2 3">
    <name type="scientific">Fodinibius salsisoli</name>
    <dbReference type="NCBI Taxonomy" id="2820877"/>
    <lineage>
        <taxon>Bacteria</taxon>
        <taxon>Pseudomonadati</taxon>
        <taxon>Balneolota</taxon>
        <taxon>Balneolia</taxon>
        <taxon>Balneolales</taxon>
        <taxon>Balneolaceae</taxon>
        <taxon>Fodinibius</taxon>
    </lineage>
</organism>
<dbReference type="Proteomes" id="UP001207918">
    <property type="component" value="Unassembled WGS sequence"/>
</dbReference>
<gene>
    <name evidence="2" type="ORF">J6I44_15740</name>
</gene>
<evidence type="ECO:0008006" key="4">
    <source>
        <dbReference type="Google" id="ProtNLM"/>
    </source>
</evidence>
<comment type="caution">
    <text evidence="2">The sequence shown here is derived from an EMBL/GenBank/DDBJ whole genome shotgun (WGS) entry which is preliminary data.</text>
</comment>
<sequence>MKKICISILLTIFCFLNGNAQELIDLPIAPRVDTTDAEVQAVFKLWQKHLSNHPDQIYDNPYWSEQQKEKWHDYDISRRWTYGYELANGMNLHDAFGLKPRVLSIEKRDSVYAIKTLYAPSNLKNSQEIYSIQRVFAGRENGEWKLFSVLPILTEKWKRKQVGDIQYIYPPNHKFDKNEAQDSANFVKELANKFEITLSEPINYYLAQNFVEMAKISGLNYAWDGNDGRGYPKNNQVFVGTGSESYPHELVHTIFKDYELDPFVDEGLATYYGDIGQKSFDQLVQSIAQKITSNKSLTLSKVLTGQRISSKIYYVSGAVLIKAAEEKGGPEAVKKFLKKASSEEGIHQAMNQVLGVSKDEANSFWRQKVQEYGT</sequence>
<proteinExistence type="predicted"/>
<feature type="chain" id="PRO_5045406709" description="Peptidase MA superfamily protein" evidence="1">
    <location>
        <begin position="21"/>
        <end position="374"/>
    </location>
</feature>
<evidence type="ECO:0000313" key="2">
    <source>
        <dbReference type="EMBL" id="MCW9708319.1"/>
    </source>
</evidence>
<accession>A0ABT3PR31</accession>
<evidence type="ECO:0000256" key="1">
    <source>
        <dbReference type="SAM" id="SignalP"/>
    </source>
</evidence>
<dbReference type="RefSeq" id="WP_265767105.1">
    <property type="nucleotide sequence ID" value="NZ_JAGGJA010000012.1"/>
</dbReference>
<feature type="signal peptide" evidence="1">
    <location>
        <begin position="1"/>
        <end position="20"/>
    </location>
</feature>
<evidence type="ECO:0000313" key="3">
    <source>
        <dbReference type="Proteomes" id="UP001207918"/>
    </source>
</evidence>
<protein>
    <recommendedName>
        <fullName evidence="4">Peptidase MA superfamily protein</fullName>
    </recommendedName>
</protein>
<keyword evidence="3" id="KW-1185">Reference proteome</keyword>
<keyword evidence="1" id="KW-0732">Signal</keyword>
<reference evidence="2 3" key="1">
    <citation type="submission" date="2021-03" db="EMBL/GenBank/DDBJ databases">
        <title>Aliifodinibius sp. nov., a new bacterium isolated from saline soil.</title>
        <authorList>
            <person name="Galisteo C."/>
            <person name="De La Haba R."/>
            <person name="Sanchez-Porro C."/>
            <person name="Ventosa A."/>
        </authorList>
    </citation>
    <scope>NUCLEOTIDE SEQUENCE [LARGE SCALE GENOMIC DNA]</scope>
    <source>
        <strain evidence="2 3">1BSP15-2V2</strain>
    </source>
</reference>
<name>A0ABT3PR31_9BACT</name>
<dbReference type="EMBL" id="JAGGJA010000012">
    <property type="protein sequence ID" value="MCW9708319.1"/>
    <property type="molecule type" value="Genomic_DNA"/>
</dbReference>